<evidence type="ECO:0000313" key="1">
    <source>
        <dbReference type="EMBL" id="KKN94063.1"/>
    </source>
</evidence>
<organism evidence="1">
    <name type="scientific">marine sediment metagenome</name>
    <dbReference type="NCBI Taxonomy" id="412755"/>
    <lineage>
        <taxon>unclassified sequences</taxon>
        <taxon>metagenomes</taxon>
        <taxon>ecological metagenomes</taxon>
    </lineage>
</organism>
<dbReference type="AlphaFoldDB" id="A0A0F9XP52"/>
<gene>
    <name evidence="1" type="ORF">LCGC14_0190940</name>
</gene>
<proteinExistence type="predicted"/>
<reference evidence="1" key="1">
    <citation type="journal article" date="2015" name="Nature">
        <title>Complex archaea that bridge the gap between prokaryotes and eukaryotes.</title>
        <authorList>
            <person name="Spang A."/>
            <person name="Saw J.H."/>
            <person name="Jorgensen S.L."/>
            <person name="Zaremba-Niedzwiedzka K."/>
            <person name="Martijn J."/>
            <person name="Lind A.E."/>
            <person name="van Eijk R."/>
            <person name="Schleper C."/>
            <person name="Guy L."/>
            <person name="Ettema T.J."/>
        </authorList>
    </citation>
    <scope>NUCLEOTIDE SEQUENCE</scope>
</reference>
<accession>A0A0F9XP52</accession>
<comment type="caution">
    <text evidence="1">The sequence shown here is derived from an EMBL/GenBank/DDBJ whole genome shotgun (WGS) entry which is preliminary data.</text>
</comment>
<evidence type="ECO:0008006" key="2">
    <source>
        <dbReference type="Google" id="ProtNLM"/>
    </source>
</evidence>
<dbReference type="EMBL" id="LAZR01000081">
    <property type="protein sequence ID" value="KKN94063.1"/>
    <property type="molecule type" value="Genomic_DNA"/>
</dbReference>
<protein>
    <recommendedName>
        <fullName evidence="2">Peptidase MA-like domain-containing protein</fullName>
    </recommendedName>
</protein>
<sequence>MALGCTRFFHICPVNRLLSSTPRWWVALILLCAMLGKLTPAIAQPEPEAGECYYLQRDRALEELVHERTHTENVDDIHFFVEAADQREVLTSTWLDDLERQLVVADVLYRDVLGLTPPLLMPRYQRANFIMVILRDDQTRGGLAYDEVVRSPTAPDCHIRMSLGGEVNAAQNVTPAHELFHLYQNAHMMFKQAWVHEGLARWSETLLRGDLHKGHPLPANVEELEIVMQESYGAAPFWQRLFYLLDPVGNISIPDEVKEKHYHDGSQAVTATALYGSKFLPHLFSSLNEAGVVLAHQEQWPVYGWAEAEQRSLRHNEVILSAVHHAVSTYLTIENQPDELLAFMQLIAPMADR</sequence>
<name>A0A0F9XP52_9ZZZZ</name>